<evidence type="ECO:0000313" key="3">
    <source>
        <dbReference type="Proteomes" id="UP000289726"/>
    </source>
</evidence>
<name>A0A4P6MDU2_9MOLU</name>
<organism evidence="2 3">
    <name type="scientific">'Catharanthus roseus' aster yellows phytoplasma</name>
    <dbReference type="NCBI Taxonomy" id="1193712"/>
    <lineage>
        <taxon>Bacteria</taxon>
        <taxon>Bacillati</taxon>
        <taxon>Mycoplasmatota</taxon>
        <taxon>Mollicutes</taxon>
        <taxon>Acholeplasmatales</taxon>
        <taxon>Acholeplasmataceae</taxon>
        <taxon>Candidatus Phytoplasma</taxon>
        <taxon>16SrI (Aster yellows group)</taxon>
    </lineage>
</organism>
<feature type="transmembrane region" description="Helical" evidence="1">
    <location>
        <begin position="117"/>
        <end position="138"/>
    </location>
</feature>
<keyword evidence="3" id="KW-1185">Reference proteome</keyword>
<keyword evidence="1" id="KW-1133">Transmembrane helix</keyword>
<feature type="transmembrane region" description="Helical" evidence="1">
    <location>
        <begin position="87"/>
        <end position="105"/>
    </location>
</feature>
<protein>
    <submittedName>
        <fullName evidence="2">Uncharacterized protein</fullName>
    </submittedName>
</protein>
<accession>A0A4P6MDU2</accession>
<dbReference type="EMBL" id="CP035949">
    <property type="protein sequence ID" value="QBF23765.1"/>
    <property type="molecule type" value="Genomic_DNA"/>
</dbReference>
<evidence type="ECO:0000313" key="2">
    <source>
        <dbReference type="EMBL" id="QBF23765.1"/>
    </source>
</evidence>
<evidence type="ECO:0000256" key="1">
    <source>
        <dbReference type="SAM" id="Phobius"/>
    </source>
</evidence>
<keyword evidence="1" id="KW-0472">Membrane</keyword>
<gene>
    <name evidence="2" type="ORF">EXT02_00840</name>
</gene>
<dbReference type="Proteomes" id="UP000289726">
    <property type="component" value="Chromosome"/>
</dbReference>
<dbReference type="RefSeq" id="WP_130427495.1">
    <property type="nucleotide sequence ID" value="NZ_CP035949.1"/>
</dbReference>
<keyword evidence="1" id="KW-0812">Transmembrane</keyword>
<feature type="transmembrane region" description="Helical" evidence="1">
    <location>
        <begin position="13"/>
        <end position="35"/>
    </location>
</feature>
<reference evidence="2 3" key="1">
    <citation type="submission" date="2019-02" db="EMBL/GenBank/DDBJ databases">
        <title>Draft Genome Sequence of Maize Bushy Stunt-like Phytoplasma group 16SrI-B (Aster yellows) in South Africa.</title>
        <authorList>
            <person name="Coetzee B."/>
            <person name="Douglas-Smit N."/>
            <person name="Maree H.J."/>
            <person name="Burger J.T."/>
            <person name="Kruger K."/>
            <person name="Pietersen G."/>
        </authorList>
    </citation>
    <scope>NUCLEOTIDE SEQUENCE [LARGE SCALE GENOMIC DNA]</scope>
    <source>
        <strain evidence="2 3">De Villa</strain>
    </source>
</reference>
<sequence>MFLFGLLMLRQELLFKCLFVACYFVIGLLAFRIYVAVEMFEHKRYYPLKKEEIKKLQIIGVLPKDINQILKKTLLFNFDKLEIIGEAIINSIFYIILLWLFVFIPKNIKWFTNISDFFYYLSLIIISVVWAVIIRYLLNKTIINKFMKLYQKQLFK</sequence>
<proteinExistence type="predicted"/>
<dbReference type="AlphaFoldDB" id="A0A4P6MDU2"/>